<dbReference type="InterPro" id="IPR002288">
    <property type="entry name" value="DNA_gyrase_B_C"/>
</dbReference>
<dbReference type="Pfam" id="PF01751">
    <property type="entry name" value="Toprim"/>
    <property type="match status" value="1"/>
</dbReference>
<feature type="site" description="Interaction with DNA" evidence="10">
    <location>
        <position position="455"/>
    </location>
</feature>
<name>A0ABZ2YCX7_9BACT</name>
<organism evidence="12 13">
    <name type="scientific">Thermatribacter velox</name>
    <dbReference type="NCBI Taxonomy" id="3039681"/>
    <lineage>
        <taxon>Bacteria</taxon>
        <taxon>Pseudomonadati</taxon>
        <taxon>Atribacterota</taxon>
        <taxon>Atribacteria</taxon>
        <taxon>Atribacterales</taxon>
        <taxon>Thermatribacteraceae</taxon>
        <taxon>Thermatribacter</taxon>
    </lineage>
</organism>
<feature type="domain" description="Toprim" evidence="11">
    <location>
        <begin position="421"/>
        <end position="535"/>
    </location>
</feature>
<comment type="catalytic activity">
    <reaction evidence="1 10">
        <text>ATP-dependent breakage, passage and rejoining of double-stranded DNA.</text>
        <dbReference type="EC" id="5.6.2.2"/>
    </reaction>
</comment>
<evidence type="ECO:0000256" key="10">
    <source>
        <dbReference type="HAMAP-Rule" id="MF_01898"/>
    </source>
</evidence>
<dbReference type="InterPro" id="IPR036890">
    <property type="entry name" value="HATPase_C_sf"/>
</dbReference>
<proteinExistence type="inferred from homology"/>
<dbReference type="CDD" id="cd00822">
    <property type="entry name" value="TopoII_Trans_DNA_gyrase"/>
    <property type="match status" value="1"/>
</dbReference>
<evidence type="ECO:0000256" key="9">
    <source>
        <dbReference type="ARBA" id="ARBA00023235"/>
    </source>
</evidence>
<keyword evidence="3 10" id="KW-0479">Metal-binding</keyword>
<dbReference type="EMBL" id="CP121689">
    <property type="protein sequence ID" value="WZL76011.1"/>
    <property type="molecule type" value="Genomic_DNA"/>
</dbReference>
<keyword evidence="13" id="KW-1185">Reference proteome</keyword>
<dbReference type="InterPro" id="IPR011557">
    <property type="entry name" value="GyrB"/>
</dbReference>
<evidence type="ECO:0000256" key="8">
    <source>
        <dbReference type="ARBA" id="ARBA00023125"/>
    </source>
</evidence>
<comment type="subunit">
    <text evidence="10">Heterotetramer, composed of two GyrA and two GyrB chains. In the heterotetramer, GyrA contains the active site tyrosine that forms a transient covalent intermediate with DNA, while GyrB binds cofactors and catalyzes ATP hydrolysis.</text>
</comment>
<dbReference type="InterPro" id="IPR013760">
    <property type="entry name" value="Topo_IIA-like_dom_sf"/>
</dbReference>
<feature type="site" description="Interaction with DNA" evidence="10">
    <location>
        <position position="452"/>
    </location>
</feature>
<dbReference type="PANTHER" id="PTHR45866:SF1">
    <property type="entry name" value="DNA GYRASE SUBUNIT B, MITOCHONDRIAL"/>
    <property type="match status" value="1"/>
</dbReference>
<dbReference type="InterPro" id="IPR034160">
    <property type="entry name" value="TOPRIM_GyrB"/>
</dbReference>
<feature type="binding site" evidence="10">
    <location>
        <position position="502"/>
    </location>
    <ligand>
        <name>Mg(2+)</name>
        <dbReference type="ChEBI" id="CHEBI:18420"/>
        <label>2</label>
    </ligand>
</feature>
<dbReference type="NCBIfam" id="NF011501">
    <property type="entry name" value="PRK14939.1"/>
    <property type="match status" value="1"/>
</dbReference>
<dbReference type="Gene3D" id="3.30.230.10">
    <property type="match status" value="1"/>
</dbReference>
<comment type="subcellular location">
    <subcellularLocation>
        <location evidence="10">Cytoplasm</location>
    </subcellularLocation>
</comment>
<feature type="binding site" evidence="10">
    <location>
        <position position="500"/>
    </location>
    <ligand>
        <name>Mg(2+)</name>
        <dbReference type="ChEBI" id="CHEBI:18420"/>
        <label>2</label>
    </ligand>
</feature>
<evidence type="ECO:0000259" key="11">
    <source>
        <dbReference type="PROSITE" id="PS50880"/>
    </source>
</evidence>
<evidence type="ECO:0000256" key="2">
    <source>
        <dbReference type="ARBA" id="ARBA00010708"/>
    </source>
</evidence>
<feature type="binding site" evidence="10">
    <location>
        <position position="500"/>
    </location>
    <ligand>
        <name>Mg(2+)</name>
        <dbReference type="ChEBI" id="CHEBI:18420"/>
        <label>1</label>
        <note>catalytic</note>
    </ligand>
</feature>
<dbReference type="Gene3D" id="3.30.565.10">
    <property type="entry name" value="Histidine kinase-like ATPase, C-terminal domain"/>
    <property type="match status" value="1"/>
</dbReference>
<comment type="function">
    <text evidence="10">A type II topoisomerase that negatively supercoils closed circular double-stranded (ds) DNA in an ATP-dependent manner to modulate DNA topology and maintain chromosomes in an underwound state. Negative supercoiling favors strand separation, and DNA replication, transcription, recombination and repair, all of which involve strand separation. Also able to catalyze the interconversion of other topological isomers of dsDNA rings, including catenanes and knotted rings. Type II topoisomerases break and join 2 DNA strands simultaneously in an ATP-dependent manner.</text>
</comment>
<reference evidence="12 13" key="1">
    <citation type="submission" date="2023-03" db="EMBL/GenBank/DDBJ databases">
        <title>Novel Species.</title>
        <authorList>
            <person name="Ma S."/>
        </authorList>
    </citation>
    <scope>NUCLEOTIDE SEQUENCE [LARGE SCALE GENOMIC DNA]</scope>
    <source>
        <strain evidence="12 13">B11</strain>
    </source>
</reference>
<dbReference type="PRINTS" id="PR01159">
    <property type="entry name" value="DNAGYRASEB"/>
</dbReference>
<dbReference type="InterPro" id="IPR018522">
    <property type="entry name" value="TopoIIA_CS"/>
</dbReference>
<dbReference type="PANTHER" id="PTHR45866">
    <property type="entry name" value="DNA GYRASE/TOPOISOMERASE SUBUNIT B"/>
    <property type="match status" value="1"/>
</dbReference>
<dbReference type="InterPro" id="IPR014721">
    <property type="entry name" value="Ribsml_uS5_D2-typ_fold_subgr"/>
</dbReference>
<evidence type="ECO:0000256" key="4">
    <source>
        <dbReference type="ARBA" id="ARBA00022741"/>
    </source>
</evidence>
<evidence type="ECO:0000313" key="12">
    <source>
        <dbReference type="EMBL" id="WZL76011.1"/>
    </source>
</evidence>
<dbReference type="InterPro" id="IPR003594">
    <property type="entry name" value="HATPase_dom"/>
</dbReference>
<dbReference type="PROSITE" id="PS50880">
    <property type="entry name" value="TOPRIM"/>
    <property type="match status" value="1"/>
</dbReference>
<evidence type="ECO:0000256" key="5">
    <source>
        <dbReference type="ARBA" id="ARBA00022840"/>
    </source>
</evidence>
<dbReference type="SUPFAM" id="SSF54211">
    <property type="entry name" value="Ribosomal protein S5 domain 2-like"/>
    <property type="match status" value="1"/>
</dbReference>
<dbReference type="GO" id="GO:0003918">
    <property type="term" value="F:DNA topoisomerase type II (double strand cut, ATP-hydrolyzing) activity"/>
    <property type="evidence" value="ECO:0007669"/>
    <property type="project" value="UniProtKB-EC"/>
</dbReference>
<dbReference type="PROSITE" id="PS00177">
    <property type="entry name" value="TOPOISOMERASE_II"/>
    <property type="match status" value="1"/>
</dbReference>
<evidence type="ECO:0000313" key="13">
    <source>
        <dbReference type="Proteomes" id="UP001461341"/>
    </source>
</evidence>
<dbReference type="PRINTS" id="PR00418">
    <property type="entry name" value="TPI2FAMILY"/>
</dbReference>
<dbReference type="SMART" id="SM00387">
    <property type="entry name" value="HATPase_c"/>
    <property type="match status" value="1"/>
</dbReference>
<dbReference type="InterPro" id="IPR006171">
    <property type="entry name" value="TOPRIM_dom"/>
</dbReference>
<keyword evidence="4 10" id="KW-0547">Nucleotide-binding</keyword>
<accession>A0ABZ2YCX7</accession>
<gene>
    <name evidence="10 12" type="primary">gyrB</name>
    <name evidence="12" type="ORF">QBE54_10565</name>
</gene>
<comment type="cofactor">
    <cofactor evidence="10">
        <name>Mg(2+)</name>
        <dbReference type="ChEBI" id="CHEBI:18420"/>
    </cofactor>
    <cofactor evidence="10">
        <name>Mn(2+)</name>
        <dbReference type="ChEBI" id="CHEBI:29035"/>
    </cofactor>
    <cofactor evidence="10">
        <name>Ca(2+)</name>
        <dbReference type="ChEBI" id="CHEBI:29108"/>
    </cofactor>
    <text evidence="10">Binds two Mg(2+) per subunit. The magnesium ions form salt bridges with both the protein and the DNA. Can also accept other divalent metal cations, such as Mn(2+) or Ca(2+).</text>
</comment>
<dbReference type="InterPro" id="IPR000565">
    <property type="entry name" value="Topo_IIA_B"/>
</dbReference>
<dbReference type="HAMAP" id="MF_01898">
    <property type="entry name" value="GyrB"/>
    <property type="match status" value="1"/>
</dbReference>
<dbReference type="CDD" id="cd03366">
    <property type="entry name" value="TOPRIM_TopoIIA_GyrB"/>
    <property type="match status" value="1"/>
</dbReference>
<dbReference type="SUPFAM" id="SSF56719">
    <property type="entry name" value="Type II DNA topoisomerase"/>
    <property type="match status" value="1"/>
</dbReference>
<evidence type="ECO:0000256" key="7">
    <source>
        <dbReference type="ARBA" id="ARBA00023029"/>
    </source>
</evidence>
<keyword evidence="9 10" id="KW-0413">Isomerase</keyword>
<dbReference type="InterPro" id="IPR020568">
    <property type="entry name" value="Ribosomal_Su5_D2-typ_SF"/>
</dbReference>
<comment type="miscellaneous">
    <text evidence="10">Few gyrases are as efficient as E.coli at forming negative supercoils. Not all organisms have 2 type II topoisomerases; in organisms with a single type II topoisomerase this enzyme also has to decatenate newly replicated chromosomes.</text>
</comment>
<feature type="binding site" evidence="10">
    <location>
        <position position="427"/>
    </location>
    <ligand>
        <name>Mg(2+)</name>
        <dbReference type="ChEBI" id="CHEBI:18420"/>
        <label>1</label>
        <note>catalytic</note>
    </ligand>
</feature>
<protein>
    <recommendedName>
        <fullName evidence="10">DNA gyrase subunit B</fullName>
        <ecNumber evidence="10">5.6.2.2</ecNumber>
    </recommendedName>
</protein>
<keyword evidence="10" id="KW-0963">Cytoplasm</keyword>
<dbReference type="EC" id="5.6.2.2" evidence="10"/>
<dbReference type="Gene3D" id="3.40.50.670">
    <property type="match status" value="1"/>
</dbReference>
<dbReference type="Pfam" id="PF00986">
    <property type="entry name" value="DNA_gyraseB_C"/>
    <property type="match status" value="1"/>
</dbReference>
<dbReference type="InterPro" id="IPR013506">
    <property type="entry name" value="Topo_IIA_bsu_dom2"/>
</dbReference>
<keyword evidence="7 10" id="KW-0799">Topoisomerase</keyword>
<dbReference type="NCBIfam" id="TIGR01059">
    <property type="entry name" value="gyrB"/>
    <property type="match status" value="1"/>
</dbReference>
<dbReference type="InterPro" id="IPR013759">
    <property type="entry name" value="Topo_IIA_B_C"/>
</dbReference>
<dbReference type="InterPro" id="IPR001241">
    <property type="entry name" value="Topo_IIA"/>
</dbReference>
<dbReference type="SMART" id="SM00433">
    <property type="entry name" value="TOP2c"/>
    <property type="match status" value="1"/>
</dbReference>
<comment type="similarity">
    <text evidence="2 10">Belongs to the type II topoisomerase GyrB family.</text>
</comment>
<dbReference type="NCBIfam" id="NF004189">
    <property type="entry name" value="PRK05644.1"/>
    <property type="match status" value="1"/>
</dbReference>
<evidence type="ECO:0000256" key="1">
    <source>
        <dbReference type="ARBA" id="ARBA00000185"/>
    </source>
</evidence>
<evidence type="ECO:0000256" key="6">
    <source>
        <dbReference type="ARBA" id="ARBA00022842"/>
    </source>
</evidence>
<evidence type="ECO:0000256" key="3">
    <source>
        <dbReference type="ARBA" id="ARBA00022723"/>
    </source>
</evidence>
<dbReference type="Pfam" id="PF00204">
    <property type="entry name" value="DNA_gyraseB"/>
    <property type="match status" value="1"/>
</dbReference>
<sequence>MKMNAGDSLYSAEKIKVLEGLDAVRKRPSMYIGNVGLEGLHHLIFEVVDNSIDEALAGYCDEIKVILHTDGSVTVADNGRGIPTDIHPEAGRPAVEVVLTKLHAGGKFDKGVYRVSGGLHGVGISVVNALSEWLEVEIAQAGKIWKQRYRRGVPIENLRPISVTDHTGTKIRFKPDPEIFQDTNFHFDIVAQRLKELAFLNEGLTIQLVDERSGKERKYHFKGGIKSLVEHLNRGKNTIHPEPIYFSENKDDIKIEVALQYNDGYLENVLSFANNIRTAEGGTHVVGFKTALTRVINDYIARYELVKNKDEYPNGSDVREGLCAVVNILLPEPQFEGQTKTKLGNAELKSLVEETTMRFLSTFFEENPGIARAIVNKVLQSVRARQAARKAREIARKKNSIESTSLPGKLADCVEKDPLKSEIFIVEGDSAGGSAKQGRDRQFQAIMPLRGKILNVEKASMSRILSSEEIRNIVAALGCGLGADFSEKKLRYHKIIIMTDADVDGAHIRTLLLTFFYRYMRPLIEEGYIYIALPPLYRVREGKNDYYAYSDQELESLLKNLKGKKYSIQRYKGLGEMNPEQLWMTAMNPETRTLKKVTLEDALEAEEIFSILMGDAVDPRREFIREHAREVVNLDI</sequence>
<dbReference type="RefSeq" id="WP_369018165.1">
    <property type="nucleotide sequence ID" value="NZ_CP121689.1"/>
</dbReference>
<dbReference type="Pfam" id="PF02518">
    <property type="entry name" value="HATPase_c"/>
    <property type="match status" value="1"/>
</dbReference>
<keyword evidence="8" id="KW-0238">DNA-binding</keyword>
<dbReference type="Proteomes" id="UP001461341">
    <property type="component" value="Chromosome"/>
</dbReference>
<keyword evidence="6 10" id="KW-0460">Magnesium</keyword>
<keyword evidence="5 10" id="KW-0067">ATP-binding</keyword>
<dbReference type="SUPFAM" id="SSF55874">
    <property type="entry name" value="ATPase domain of HSP90 chaperone/DNA topoisomerase II/histidine kinase"/>
    <property type="match status" value="1"/>
</dbReference>
<dbReference type="CDD" id="cd16928">
    <property type="entry name" value="HATPase_GyrB-like"/>
    <property type="match status" value="1"/>
</dbReference>